<dbReference type="Proteomes" id="UP001472677">
    <property type="component" value="Unassembled WGS sequence"/>
</dbReference>
<comment type="caution">
    <text evidence="1">The sequence shown here is derived from an EMBL/GenBank/DDBJ whole genome shotgun (WGS) entry which is preliminary data.</text>
</comment>
<sequence>MVPRKRQLAPLPCRIVEDNPTSPQALNISVLYAYALARQSATKHDTGPYNITLIVSCSVFNLAASCFTAPSTLNFTLPASGGD</sequence>
<organism evidence="1 2">
    <name type="scientific">Hibiscus sabdariffa</name>
    <name type="common">roselle</name>
    <dbReference type="NCBI Taxonomy" id="183260"/>
    <lineage>
        <taxon>Eukaryota</taxon>
        <taxon>Viridiplantae</taxon>
        <taxon>Streptophyta</taxon>
        <taxon>Embryophyta</taxon>
        <taxon>Tracheophyta</taxon>
        <taxon>Spermatophyta</taxon>
        <taxon>Magnoliopsida</taxon>
        <taxon>eudicotyledons</taxon>
        <taxon>Gunneridae</taxon>
        <taxon>Pentapetalae</taxon>
        <taxon>rosids</taxon>
        <taxon>malvids</taxon>
        <taxon>Malvales</taxon>
        <taxon>Malvaceae</taxon>
        <taxon>Malvoideae</taxon>
        <taxon>Hibiscus</taxon>
    </lineage>
</organism>
<reference evidence="1 2" key="1">
    <citation type="journal article" date="2024" name="G3 (Bethesda)">
        <title>Genome assembly of Hibiscus sabdariffa L. provides insights into metabolisms of medicinal natural products.</title>
        <authorList>
            <person name="Kim T."/>
        </authorList>
    </citation>
    <scope>NUCLEOTIDE SEQUENCE [LARGE SCALE GENOMIC DNA]</scope>
    <source>
        <strain evidence="1">TK-2024</strain>
        <tissue evidence="1">Old leaves</tissue>
    </source>
</reference>
<gene>
    <name evidence="1" type="ORF">V6N12_044076</name>
</gene>
<evidence type="ECO:0000313" key="2">
    <source>
        <dbReference type="Proteomes" id="UP001472677"/>
    </source>
</evidence>
<protein>
    <submittedName>
        <fullName evidence="1">Uncharacterized protein</fullName>
    </submittedName>
</protein>
<name>A0ABR2DG68_9ROSI</name>
<proteinExistence type="predicted"/>
<evidence type="ECO:0000313" key="1">
    <source>
        <dbReference type="EMBL" id="KAK8537935.1"/>
    </source>
</evidence>
<dbReference type="EMBL" id="JBBPBM010000028">
    <property type="protein sequence ID" value="KAK8537935.1"/>
    <property type="molecule type" value="Genomic_DNA"/>
</dbReference>
<keyword evidence="2" id="KW-1185">Reference proteome</keyword>
<accession>A0ABR2DG68</accession>